<evidence type="ECO:0000313" key="2">
    <source>
        <dbReference type="Proteomes" id="UP000322165"/>
    </source>
</evidence>
<proteinExistence type="predicted"/>
<dbReference type="SUPFAM" id="SSF56784">
    <property type="entry name" value="HAD-like"/>
    <property type="match status" value="1"/>
</dbReference>
<name>A0A5B2ZA41_9GAMM</name>
<dbReference type="Proteomes" id="UP000322165">
    <property type="component" value="Unassembled WGS sequence"/>
</dbReference>
<protein>
    <submittedName>
        <fullName evidence="1">HAD family hydrolase</fullName>
    </submittedName>
</protein>
<organism evidence="1 2">
    <name type="scientific">Arenimonas fontis</name>
    <dbReference type="NCBI Taxonomy" id="2608255"/>
    <lineage>
        <taxon>Bacteria</taxon>
        <taxon>Pseudomonadati</taxon>
        <taxon>Pseudomonadota</taxon>
        <taxon>Gammaproteobacteria</taxon>
        <taxon>Lysobacterales</taxon>
        <taxon>Lysobacteraceae</taxon>
        <taxon>Arenimonas</taxon>
    </lineage>
</organism>
<keyword evidence="1" id="KW-0378">Hydrolase</keyword>
<comment type="caution">
    <text evidence="1">The sequence shown here is derived from an EMBL/GenBank/DDBJ whole genome shotgun (WGS) entry which is preliminary data.</text>
</comment>
<dbReference type="AlphaFoldDB" id="A0A5B2ZA41"/>
<dbReference type="GO" id="GO:0016787">
    <property type="term" value="F:hydrolase activity"/>
    <property type="evidence" value="ECO:0007669"/>
    <property type="project" value="UniProtKB-KW"/>
</dbReference>
<dbReference type="InterPro" id="IPR036412">
    <property type="entry name" value="HAD-like_sf"/>
</dbReference>
<dbReference type="InterPro" id="IPR023214">
    <property type="entry name" value="HAD_sf"/>
</dbReference>
<evidence type="ECO:0000313" key="1">
    <source>
        <dbReference type="EMBL" id="KAA2285006.1"/>
    </source>
</evidence>
<reference evidence="1 2" key="1">
    <citation type="submission" date="2019-09" db="EMBL/GenBank/DDBJ databases">
        <title>Arenimonas chukotkensis sp. nov., a bacterium isolated from Chukotka hot spring, Arctic region, Russia.</title>
        <authorList>
            <person name="Zayulina K.S."/>
            <person name="Prokofeva M.I."/>
            <person name="Elcheninov A.G."/>
            <person name="Novikov A."/>
            <person name="Kochetkova T.V."/>
            <person name="Kublanov I.V."/>
        </authorList>
    </citation>
    <scope>NUCLEOTIDE SEQUENCE [LARGE SCALE GENOMIC DNA]</scope>
    <source>
        <strain evidence="1 2">3729k</strain>
    </source>
</reference>
<dbReference type="EMBL" id="VUOD01000004">
    <property type="protein sequence ID" value="KAA2285006.1"/>
    <property type="molecule type" value="Genomic_DNA"/>
</dbReference>
<keyword evidence="2" id="KW-1185">Reference proteome</keyword>
<sequence length="228" mass="25093">MASAPGTVLFDFDGTLVRGDTAAAWLRELLATDPLRRLIAGLSFPLLSPAFAWWRSAWLPAGFYTWLATVGRTEQALAEAREDFLRQCAHRRGQLLIAPAVARLHAHLAAGERVVIVTGSEQRLARDLWRALGQPEVEVVGSRVRPALGGYVGVEHTVGPRKLEALARAGIRPPFAAVYSDSARDLPLLCETARPVLVGPDRRSLTRVERRLRGGFEVLAWRPVQRVP</sequence>
<accession>A0A5B2ZA41</accession>
<gene>
    <name evidence="1" type="ORF">F0415_07120</name>
</gene>
<reference evidence="1 2" key="2">
    <citation type="submission" date="2019-09" db="EMBL/GenBank/DDBJ databases">
        <authorList>
            <person name="Mazur A."/>
        </authorList>
    </citation>
    <scope>NUCLEOTIDE SEQUENCE [LARGE SCALE GENOMIC DNA]</scope>
    <source>
        <strain evidence="1 2">3729k</strain>
    </source>
</reference>
<dbReference type="Gene3D" id="3.40.50.1000">
    <property type="entry name" value="HAD superfamily/HAD-like"/>
    <property type="match status" value="1"/>
</dbReference>
<dbReference type="RefSeq" id="WP_149860505.1">
    <property type="nucleotide sequence ID" value="NZ_VUOD01000004.1"/>
</dbReference>
<dbReference type="Pfam" id="PF12710">
    <property type="entry name" value="HAD"/>
    <property type="match status" value="1"/>
</dbReference>
<dbReference type="Gene3D" id="1.20.1440.100">
    <property type="entry name" value="SG protein - dephosphorylation function"/>
    <property type="match status" value="1"/>
</dbReference>